<evidence type="ECO:0000313" key="6">
    <source>
        <dbReference type="Proteomes" id="UP000094487"/>
    </source>
</evidence>
<dbReference type="InterPro" id="IPR012334">
    <property type="entry name" value="Pectin_lyas_fold"/>
</dbReference>
<comment type="caution">
    <text evidence="5">The sequence shown here is derived from an EMBL/GenBank/DDBJ whole genome shotgun (WGS) entry which is preliminary data.</text>
</comment>
<dbReference type="Pfam" id="PF01095">
    <property type="entry name" value="Pectinesterase"/>
    <property type="match status" value="1"/>
</dbReference>
<dbReference type="PANTHER" id="PTHR31321">
    <property type="entry name" value="ACYL-COA THIOESTER HYDROLASE YBHC-RELATED"/>
    <property type="match status" value="1"/>
</dbReference>
<keyword evidence="6" id="KW-1185">Reference proteome</keyword>
<keyword evidence="3" id="KW-0063">Aspartyl esterase</keyword>
<dbReference type="PROSITE" id="PS50818">
    <property type="entry name" value="INTEIN_C_TER"/>
    <property type="match status" value="1"/>
</dbReference>
<evidence type="ECO:0000256" key="2">
    <source>
        <dbReference type="ARBA" id="ARBA00022801"/>
    </source>
</evidence>
<dbReference type="Proteomes" id="UP000094487">
    <property type="component" value="Unassembled WGS sequence"/>
</dbReference>
<dbReference type="GO" id="GO:0030599">
    <property type="term" value="F:pectinesterase activity"/>
    <property type="evidence" value="ECO:0007669"/>
    <property type="project" value="InterPro"/>
</dbReference>
<dbReference type="InterPro" id="IPR006311">
    <property type="entry name" value="TAT_signal"/>
</dbReference>
<proteinExistence type="inferred from homology"/>
<name>A0A1E3LXE0_9SPHN</name>
<dbReference type="InterPro" id="IPR011050">
    <property type="entry name" value="Pectin_lyase_fold/virulence"/>
</dbReference>
<accession>A0A1E3LXE0</accession>
<dbReference type="InterPro" id="IPR000070">
    <property type="entry name" value="Pectinesterase_cat"/>
</dbReference>
<evidence type="ECO:0000256" key="3">
    <source>
        <dbReference type="ARBA" id="ARBA00023085"/>
    </source>
</evidence>
<dbReference type="InterPro" id="IPR030934">
    <property type="entry name" value="Intein_C"/>
</dbReference>
<dbReference type="PROSITE" id="PS51257">
    <property type="entry name" value="PROKAR_LIPOPROTEIN"/>
    <property type="match status" value="1"/>
</dbReference>
<evidence type="ECO:0000259" key="4">
    <source>
        <dbReference type="Pfam" id="PF01095"/>
    </source>
</evidence>
<dbReference type="PANTHER" id="PTHR31321:SF57">
    <property type="entry name" value="PECTINESTERASE 53-RELATED"/>
    <property type="match status" value="1"/>
</dbReference>
<keyword evidence="2" id="KW-0378">Hydrolase</keyword>
<sequence>MRTSQPISRRATLGTLPAGSGCLALGQRGASAAAATSTPATSTPASIYVQPPDIVVASDGSGDFTTVHAALQSIPSDNAERRIVLVRDGVYEERVRVAAPYVTLRGESRHGARLIADAPADRSDDDIGKGVLNIASSAHDFVAENLTIHNTVRVTGPHAFAVLGYADRTIIQDADLYSLGADTLSLWRTTRSKAEQGRSEGPGATPLTQEGGRYYHARLRVSGSVDFICPRGWCYMKDSVVLAANHFAEAAIWHYATHPDHKFVLVDTAFDGPPGFYLGRHHVDAAFYLIGCRFSERMRDRPIYRVIYPLDGSQPSEADRRKNRELDAQNRLGPRYYFHDSHRAGGGDFAWMKDNLASAWGSPDARRVDAAWTFGGSWDPERGAPLVTAIRRGSAGIDLTFSELVTVKGRPRLRYAGGAMADCLGGSGTDTLRFASGPGRPTALDFAGGTIVASEAAARIVPASVRLPR</sequence>
<dbReference type="AlphaFoldDB" id="A0A1E3LXE0"/>
<dbReference type="Gene3D" id="2.160.20.10">
    <property type="entry name" value="Single-stranded right-handed beta-helix, Pectin lyase-like"/>
    <property type="match status" value="1"/>
</dbReference>
<dbReference type="EMBL" id="MDDS01000024">
    <property type="protein sequence ID" value="ODP37825.1"/>
    <property type="molecule type" value="Genomic_DNA"/>
</dbReference>
<dbReference type="STRING" id="1888892.BFL28_02360"/>
<protein>
    <recommendedName>
        <fullName evidence="4">Pectinesterase catalytic domain-containing protein</fullName>
    </recommendedName>
</protein>
<reference evidence="5 6" key="1">
    <citation type="submission" date="2016-08" db="EMBL/GenBank/DDBJ databases">
        <title>Draft genome of the agarase producing Sphingomonas sp. MCT13.</title>
        <authorList>
            <person name="D'Andrea M.M."/>
            <person name="Rossolini G.M."/>
            <person name="Thaller M.C."/>
        </authorList>
    </citation>
    <scope>NUCLEOTIDE SEQUENCE [LARGE SCALE GENOMIC DNA]</scope>
    <source>
        <strain evidence="5 6">MCT13</strain>
    </source>
</reference>
<dbReference type="RefSeq" id="WP_069320546.1">
    <property type="nucleotide sequence ID" value="NZ_MDDS01000024.1"/>
</dbReference>
<evidence type="ECO:0000256" key="1">
    <source>
        <dbReference type="ARBA" id="ARBA00008891"/>
    </source>
</evidence>
<dbReference type="OrthoDB" id="9795222at2"/>
<gene>
    <name evidence="5" type="ORF">BFL28_02360</name>
</gene>
<dbReference type="SUPFAM" id="SSF51126">
    <property type="entry name" value="Pectin lyase-like"/>
    <property type="match status" value="1"/>
</dbReference>
<evidence type="ECO:0000313" key="5">
    <source>
        <dbReference type="EMBL" id="ODP37825.1"/>
    </source>
</evidence>
<dbReference type="GO" id="GO:0042545">
    <property type="term" value="P:cell wall modification"/>
    <property type="evidence" value="ECO:0007669"/>
    <property type="project" value="InterPro"/>
</dbReference>
<dbReference type="PROSITE" id="PS51318">
    <property type="entry name" value="TAT"/>
    <property type="match status" value="1"/>
</dbReference>
<organism evidence="5 6">
    <name type="scientific">Sphingomonas turrisvirgatae</name>
    <dbReference type="NCBI Taxonomy" id="1888892"/>
    <lineage>
        <taxon>Bacteria</taxon>
        <taxon>Pseudomonadati</taxon>
        <taxon>Pseudomonadota</taxon>
        <taxon>Alphaproteobacteria</taxon>
        <taxon>Sphingomonadales</taxon>
        <taxon>Sphingomonadaceae</taxon>
        <taxon>Sphingomonas</taxon>
    </lineage>
</organism>
<comment type="similarity">
    <text evidence="1">Belongs to the pectinesterase family.</text>
</comment>
<feature type="domain" description="Pectinesterase catalytic" evidence="4">
    <location>
        <begin position="53"/>
        <end position="177"/>
    </location>
</feature>